<reference evidence="6 7" key="1">
    <citation type="submission" date="2014-04" db="EMBL/GenBank/DDBJ databases">
        <authorList>
            <person name="Bishop-Lilly K.A."/>
            <person name="Broomall S.M."/>
            <person name="Chain P.S."/>
            <person name="Chertkov O."/>
            <person name="Coyne S.R."/>
            <person name="Daligault H.E."/>
            <person name="Davenport K.W."/>
            <person name="Erkkila T."/>
            <person name="Frey K.G."/>
            <person name="Gibbons H.S."/>
            <person name="Gu W."/>
            <person name="Jaissle J."/>
            <person name="Johnson S.L."/>
            <person name="Koroleva G.I."/>
            <person name="Ladner J.T."/>
            <person name="Lo C.-C."/>
            <person name="Minogue T.D."/>
            <person name="Munk C."/>
            <person name="Palacios G.F."/>
            <person name="Redden C.L."/>
            <person name="Rosenzweig C.N."/>
            <person name="Scholz M.B."/>
            <person name="Teshima H."/>
            <person name="Xu Y."/>
        </authorList>
    </citation>
    <scope>NUCLEOTIDE SEQUENCE [LARGE SCALE GENOMIC DNA]</scope>
    <source>
        <strain evidence="7">gladioli</strain>
    </source>
</reference>
<gene>
    <name evidence="6" type="ORF">DM48_5463</name>
</gene>
<dbReference type="Gene3D" id="3.40.50.2300">
    <property type="match status" value="2"/>
</dbReference>
<name>A0AAW3ESZ7_BURGA</name>
<dbReference type="GO" id="GO:0030313">
    <property type="term" value="C:cell envelope"/>
    <property type="evidence" value="ECO:0007669"/>
    <property type="project" value="UniProtKB-SubCell"/>
</dbReference>
<keyword evidence="3 4" id="KW-0732">Signal</keyword>
<dbReference type="Proteomes" id="UP000029590">
    <property type="component" value="Unassembled WGS sequence"/>
</dbReference>
<feature type="chain" id="PRO_5043397093" evidence="4">
    <location>
        <begin position="26"/>
        <end position="317"/>
    </location>
</feature>
<comment type="subcellular location">
    <subcellularLocation>
        <location evidence="1">Cell envelope</location>
    </subcellularLocation>
</comment>
<comment type="similarity">
    <text evidence="2">Belongs to the bacterial solute-binding protein 2 family.</text>
</comment>
<evidence type="ECO:0000259" key="5">
    <source>
        <dbReference type="Pfam" id="PF13407"/>
    </source>
</evidence>
<protein>
    <submittedName>
        <fullName evidence="6">Periplasmic binding s and sugar binding domain of LacI family protein</fullName>
    </submittedName>
</protein>
<dbReference type="AlphaFoldDB" id="A0AAW3ESZ7"/>
<evidence type="ECO:0000256" key="3">
    <source>
        <dbReference type="ARBA" id="ARBA00022729"/>
    </source>
</evidence>
<feature type="signal peptide" evidence="4">
    <location>
        <begin position="1"/>
        <end position="25"/>
    </location>
</feature>
<dbReference type="InterPro" id="IPR028082">
    <property type="entry name" value="Peripla_BP_I"/>
</dbReference>
<feature type="domain" description="Periplasmic binding protein" evidence="5">
    <location>
        <begin position="36"/>
        <end position="290"/>
    </location>
</feature>
<comment type="caution">
    <text evidence="6">The sequence shown here is derived from an EMBL/GenBank/DDBJ whole genome shotgun (WGS) entry which is preliminary data.</text>
</comment>
<accession>A0AAW3ESZ7</accession>
<evidence type="ECO:0000313" key="7">
    <source>
        <dbReference type="Proteomes" id="UP000029590"/>
    </source>
</evidence>
<dbReference type="EMBL" id="JPGG01000018">
    <property type="protein sequence ID" value="KGC09725.1"/>
    <property type="molecule type" value="Genomic_DNA"/>
</dbReference>
<dbReference type="GO" id="GO:0030246">
    <property type="term" value="F:carbohydrate binding"/>
    <property type="evidence" value="ECO:0007669"/>
    <property type="project" value="UniProtKB-ARBA"/>
</dbReference>
<dbReference type="InterPro" id="IPR025997">
    <property type="entry name" value="SBP_2_dom"/>
</dbReference>
<dbReference type="PANTHER" id="PTHR46847:SF1">
    <property type="entry name" value="D-ALLOSE-BINDING PERIPLASMIC PROTEIN-RELATED"/>
    <property type="match status" value="1"/>
</dbReference>
<dbReference type="RefSeq" id="WP_036051444.1">
    <property type="nucleotide sequence ID" value="NZ_CADETE010000002.1"/>
</dbReference>
<sequence>MKSIVGGKRFHRFILGLLLSSSATAVTAVAAPTYSLILINQQATYFNQMREGAQKQADKLGAKLVVFNANDAPSAQNNAMDDYTQQKVNGIAVDAIDVNGLRASIKAATDAGIPVVGIDAVLPPGPQKAQVGVDNAVGGGMIADFTTAYVKRQLGGKARIGVIGALSSTIQNARLKAAVGQWSKTPGISIAGTVDGRNSQDVALAAAENLITANPDLNIIYATGEPAMLGAIAAINAQGMNQKIKVVGWDLAAEVIRGLDSGVVLGVVQQDPAAIGAASIQALDDIQHGKPVQPVITVPVAIVTKAGVDPYRAQFRK</sequence>
<evidence type="ECO:0000256" key="1">
    <source>
        <dbReference type="ARBA" id="ARBA00004196"/>
    </source>
</evidence>
<dbReference type="SUPFAM" id="SSF53822">
    <property type="entry name" value="Periplasmic binding protein-like I"/>
    <property type="match status" value="1"/>
</dbReference>
<evidence type="ECO:0000313" key="6">
    <source>
        <dbReference type="EMBL" id="KGC09725.1"/>
    </source>
</evidence>
<dbReference type="KEGG" id="bgo:BM43_3453"/>
<dbReference type="Pfam" id="PF13407">
    <property type="entry name" value="Peripla_BP_4"/>
    <property type="match status" value="1"/>
</dbReference>
<proteinExistence type="inferred from homology"/>
<evidence type="ECO:0000256" key="2">
    <source>
        <dbReference type="ARBA" id="ARBA00007639"/>
    </source>
</evidence>
<organism evidence="6 7">
    <name type="scientific">Burkholderia gladioli</name>
    <name type="common">Pseudomonas marginata</name>
    <name type="synonym">Phytomonas marginata</name>
    <dbReference type="NCBI Taxonomy" id="28095"/>
    <lineage>
        <taxon>Bacteria</taxon>
        <taxon>Pseudomonadati</taxon>
        <taxon>Pseudomonadota</taxon>
        <taxon>Betaproteobacteria</taxon>
        <taxon>Burkholderiales</taxon>
        <taxon>Burkholderiaceae</taxon>
        <taxon>Burkholderia</taxon>
    </lineage>
</organism>
<dbReference type="PANTHER" id="PTHR46847">
    <property type="entry name" value="D-ALLOSE-BINDING PERIPLASMIC PROTEIN-RELATED"/>
    <property type="match status" value="1"/>
</dbReference>
<evidence type="ECO:0000256" key="4">
    <source>
        <dbReference type="SAM" id="SignalP"/>
    </source>
</evidence>